<evidence type="ECO:0000256" key="1">
    <source>
        <dbReference type="SAM" id="MobiDB-lite"/>
    </source>
</evidence>
<protein>
    <submittedName>
        <fullName evidence="2">Uncharacterized protein</fullName>
    </submittedName>
</protein>
<dbReference type="Proteomes" id="UP000699462">
    <property type="component" value="Unassembled WGS sequence"/>
</dbReference>
<gene>
    <name evidence="2" type="ORF">P879_10022</name>
</gene>
<dbReference type="EMBL" id="JTDF01021318">
    <property type="protein sequence ID" value="KAF8561996.1"/>
    <property type="molecule type" value="Genomic_DNA"/>
</dbReference>
<comment type="caution">
    <text evidence="2">The sequence shown here is derived from an EMBL/GenBank/DDBJ whole genome shotgun (WGS) entry which is preliminary data.</text>
</comment>
<evidence type="ECO:0000313" key="2">
    <source>
        <dbReference type="EMBL" id="KAF8561996.1"/>
    </source>
</evidence>
<sequence>MGIAAKEFEGVNMVHQKILRRWSAVPQSGDFVWIRYAGNVSYGQLVHCMPELNMFTVRPDDGGLTRLVTRGIEDILPFTYEHSPLSPPGDDEWDLDHHSCAGTLIVSSSAGELAPCYSGCVDAPTSLRSPLFIDAGDELSLHRISADDGTSGGPPPSFSGFLSTSPFSFTLSPTTGQSDSGEAGYQQASDDLTHRAHNQTGTLHYLVTPHSTSVSSPSGLPHGFWDSEETEELRSTKSTSFPVNAADCTDECQTSTSLETCSSSDGACTDSLSAASAVVASAIEVIRQWIDSFSTSCQQQPTTNPTQEAILHGLNEAIATLLLPPTSEHYASDVGQTSSAGKHSQSFRKQPPPPSLVAPVQKVDALTAALLSPTSPNEPDVVYKRSRLKTDLCSTLINSTSTWLPMASSDSCSDNGVTSPNQSMFIENRSAALPNQLVNHRRISASLPIRSSSPISVPAVGSRTFRNMLGTVPDPSSSEENLVNCLLDPESVAPNPPSVSHNSFPGLQVPTALRALSQLCSGHHDPLCIGLTELLQRLSSILLSLAELPVHSQTTRMADDDKSAITHTPKLLSVGTQSDRCDSPSSVQSQTVSMQLSKIVLCASDSGLLPSCSTTDSVASRSPTEHSFSAPSEQVYHLSLFSVGSVFRS</sequence>
<feature type="compositionally biased region" description="Polar residues" evidence="1">
    <location>
        <begin position="334"/>
        <end position="348"/>
    </location>
</feature>
<proteinExistence type="predicted"/>
<dbReference type="AlphaFoldDB" id="A0A8T0D3H6"/>
<keyword evidence="3" id="KW-1185">Reference proteome</keyword>
<accession>A0A8T0D3H6</accession>
<dbReference type="OrthoDB" id="6256123at2759"/>
<feature type="region of interest" description="Disordered" evidence="1">
    <location>
        <begin position="330"/>
        <end position="356"/>
    </location>
</feature>
<organism evidence="2 3">
    <name type="scientific">Paragonimus westermani</name>
    <dbReference type="NCBI Taxonomy" id="34504"/>
    <lineage>
        <taxon>Eukaryota</taxon>
        <taxon>Metazoa</taxon>
        <taxon>Spiralia</taxon>
        <taxon>Lophotrochozoa</taxon>
        <taxon>Platyhelminthes</taxon>
        <taxon>Trematoda</taxon>
        <taxon>Digenea</taxon>
        <taxon>Plagiorchiida</taxon>
        <taxon>Troglotremata</taxon>
        <taxon>Troglotrematidae</taxon>
        <taxon>Paragonimus</taxon>
    </lineage>
</organism>
<reference evidence="2 3" key="1">
    <citation type="submission" date="2019-07" db="EMBL/GenBank/DDBJ databases">
        <title>Annotation for the trematode Paragonimus westermani.</title>
        <authorList>
            <person name="Choi Y.-J."/>
        </authorList>
    </citation>
    <scope>NUCLEOTIDE SEQUENCE [LARGE SCALE GENOMIC DNA]</scope>
    <source>
        <strain evidence="2">180907_Pwestermani</strain>
    </source>
</reference>
<name>A0A8T0D3H6_9TREM</name>
<evidence type="ECO:0000313" key="3">
    <source>
        <dbReference type="Proteomes" id="UP000699462"/>
    </source>
</evidence>